<reference evidence="16" key="1">
    <citation type="submission" date="2016-11" db="UniProtKB">
        <authorList>
            <consortium name="WormBaseParasite"/>
        </authorList>
    </citation>
    <scope>IDENTIFICATION</scope>
</reference>
<dbReference type="Gene3D" id="3.10.300.10">
    <property type="entry name" value="Methylpurine-DNA glycosylase (MPG)"/>
    <property type="match status" value="1"/>
</dbReference>
<evidence type="ECO:0000313" key="15">
    <source>
        <dbReference type="Proteomes" id="UP000095287"/>
    </source>
</evidence>
<comment type="function">
    <text evidence="2">Hydrolysis of the deoxyribose N-glycosidic bond to excise 3-methyladenine, and 7-methylguanine from the damaged DNA polymer formed by alkylation lesions.</text>
</comment>
<dbReference type="FunFam" id="3.10.300.10:FF:000001">
    <property type="entry name" value="Putative 3-methyladenine DNA glycosylase"/>
    <property type="match status" value="1"/>
</dbReference>
<evidence type="ECO:0000256" key="3">
    <source>
        <dbReference type="ARBA" id="ARBA00009232"/>
    </source>
</evidence>
<dbReference type="GO" id="GO:0003677">
    <property type="term" value="F:DNA binding"/>
    <property type="evidence" value="ECO:0007669"/>
    <property type="project" value="InterPro"/>
</dbReference>
<dbReference type="SUPFAM" id="SSF50486">
    <property type="entry name" value="FMT C-terminal domain-like"/>
    <property type="match status" value="1"/>
</dbReference>
<evidence type="ECO:0000256" key="14">
    <source>
        <dbReference type="SAM" id="MobiDB-lite"/>
    </source>
</evidence>
<dbReference type="Pfam" id="PF02245">
    <property type="entry name" value="Pur_DNA_glyco"/>
    <property type="match status" value="1"/>
</dbReference>
<dbReference type="PANTHER" id="PTHR10429:SF0">
    <property type="entry name" value="DNA-3-METHYLADENINE GLYCOSYLASE"/>
    <property type="match status" value="1"/>
</dbReference>
<evidence type="ECO:0000313" key="16">
    <source>
        <dbReference type="WBParaSite" id="L893_g7923.t1"/>
    </source>
</evidence>
<evidence type="ECO:0000256" key="7">
    <source>
        <dbReference type="ARBA" id="ARBA00023204"/>
    </source>
</evidence>
<dbReference type="Proteomes" id="UP000095287">
    <property type="component" value="Unplaced"/>
</dbReference>
<evidence type="ECO:0000256" key="10">
    <source>
        <dbReference type="ARBA" id="ARBA00068926"/>
    </source>
</evidence>
<keyword evidence="7" id="KW-0234">DNA repair</keyword>
<name>A0A1I8AQ61_9BILA</name>
<proteinExistence type="inferred from homology"/>
<dbReference type="GO" id="GO:0003905">
    <property type="term" value="F:alkylbase DNA N-glycosylase activity"/>
    <property type="evidence" value="ECO:0007669"/>
    <property type="project" value="UniProtKB-EC"/>
</dbReference>
<accession>A0A1I8AQ61</accession>
<keyword evidence="15" id="KW-1185">Reference proteome</keyword>
<dbReference type="HAMAP" id="MF_00527">
    <property type="entry name" value="3MGH"/>
    <property type="match status" value="1"/>
</dbReference>
<dbReference type="WBParaSite" id="L893_g7923.t1">
    <property type="protein sequence ID" value="L893_g7923.t1"/>
    <property type="gene ID" value="L893_g7923"/>
</dbReference>
<keyword evidence="6" id="KW-0378">Hydrolase</keyword>
<dbReference type="CDD" id="cd00540">
    <property type="entry name" value="AAG"/>
    <property type="match status" value="1"/>
</dbReference>
<comment type="catalytic activity">
    <reaction evidence="1">
        <text>Hydrolysis of alkylated DNA, releasing 3-methyladenine, 3-methylguanine, 7-methylguanine and 7-methyladenine.</text>
        <dbReference type="EC" id="3.2.2.21"/>
    </reaction>
</comment>
<comment type="similarity">
    <text evidence="3">Belongs to the DNA glycosylase MPG family.</text>
</comment>
<dbReference type="AlphaFoldDB" id="A0A1I8AQ61"/>
<evidence type="ECO:0000256" key="5">
    <source>
        <dbReference type="ARBA" id="ARBA00022763"/>
    </source>
</evidence>
<evidence type="ECO:0000256" key="13">
    <source>
        <dbReference type="ARBA" id="ARBA00082988"/>
    </source>
</evidence>
<dbReference type="EC" id="3.2.2.21" evidence="4"/>
<evidence type="ECO:0000256" key="11">
    <source>
        <dbReference type="ARBA" id="ARBA00076879"/>
    </source>
</evidence>
<protein>
    <recommendedName>
        <fullName evidence="10">DNA-3-methyladenine glycosylase</fullName>
        <ecNumber evidence="4">3.2.2.21</ecNumber>
    </recommendedName>
    <alternativeName>
        <fullName evidence="11">3-alkyladenine DNA glycosylase</fullName>
    </alternativeName>
    <alternativeName>
        <fullName evidence="8">3-methyladenine DNA glycosidase</fullName>
    </alternativeName>
    <alternativeName>
        <fullName evidence="13">ADPG</fullName>
    </alternativeName>
    <alternativeName>
        <fullName evidence="12">N-methylpurine-DNA glycosylase</fullName>
    </alternativeName>
</protein>
<dbReference type="GO" id="GO:0006284">
    <property type="term" value="P:base-excision repair"/>
    <property type="evidence" value="ECO:0007669"/>
    <property type="project" value="InterPro"/>
</dbReference>
<evidence type="ECO:0000256" key="2">
    <source>
        <dbReference type="ARBA" id="ARBA00002421"/>
    </source>
</evidence>
<evidence type="ECO:0000256" key="8">
    <source>
        <dbReference type="ARBA" id="ARBA00033426"/>
    </source>
</evidence>
<organism evidence="15 16">
    <name type="scientific">Steinernema glaseri</name>
    <dbReference type="NCBI Taxonomy" id="37863"/>
    <lineage>
        <taxon>Eukaryota</taxon>
        <taxon>Metazoa</taxon>
        <taxon>Ecdysozoa</taxon>
        <taxon>Nematoda</taxon>
        <taxon>Chromadorea</taxon>
        <taxon>Rhabditida</taxon>
        <taxon>Tylenchina</taxon>
        <taxon>Panagrolaimomorpha</taxon>
        <taxon>Strongyloidoidea</taxon>
        <taxon>Steinernematidae</taxon>
        <taxon>Steinernema</taxon>
    </lineage>
</organism>
<dbReference type="InterPro" id="IPR003180">
    <property type="entry name" value="MPG"/>
</dbReference>
<keyword evidence="5" id="KW-0227">DNA damage</keyword>
<evidence type="ECO:0000256" key="6">
    <source>
        <dbReference type="ARBA" id="ARBA00022801"/>
    </source>
</evidence>
<comment type="subunit">
    <text evidence="9">Binds MBD1. Binds SSBP1.</text>
</comment>
<feature type="compositionally biased region" description="Basic residues" evidence="14">
    <location>
        <begin position="193"/>
        <end position="205"/>
    </location>
</feature>
<dbReference type="InterPro" id="IPR036995">
    <property type="entry name" value="MPG_sf"/>
</dbReference>
<dbReference type="NCBIfam" id="TIGR00567">
    <property type="entry name" value="3mg"/>
    <property type="match status" value="1"/>
</dbReference>
<sequence length="205" mass="22110">MTKSTLQLPRTFFARDPRYVALELLGKTLVLNDERGERCATIVETEAYLGPQDQAAHSRRGITERTRLMFGPAGYAYVYLIYGLHHCMNIVSGVEGDGTAVLLRAAQWTSPVDGPSLSGPGRLCKGLGIDKSYNGADACGPSLHLLDAPALPPEQILVGPRIGVDYAGLWAQAPLRYSIAQHPEVSVKPGKTTTKRSAKGLKRPA</sequence>
<evidence type="ECO:0000256" key="1">
    <source>
        <dbReference type="ARBA" id="ARBA00000086"/>
    </source>
</evidence>
<dbReference type="InterPro" id="IPR011034">
    <property type="entry name" value="Formyl_transferase-like_C_sf"/>
</dbReference>
<feature type="region of interest" description="Disordered" evidence="14">
    <location>
        <begin position="185"/>
        <end position="205"/>
    </location>
</feature>
<dbReference type="PANTHER" id="PTHR10429">
    <property type="entry name" value="DNA-3-METHYLADENINE GLYCOSYLASE"/>
    <property type="match status" value="1"/>
</dbReference>
<evidence type="ECO:0000256" key="12">
    <source>
        <dbReference type="ARBA" id="ARBA00078171"/>
    </source>
</evidence>
<evidence type="ECO:0000256" key="9">
    <source>
        <dbReference type="ARBA" id="ARBA00066187"/>
    </source>
</evidence>
<evidence type="ECO:0000256" key="4">
    <source>
        <dbReference type="ARBA" id="ARBA00012000"/>
    </source>
</evidence>